<dbReference type="Proteomes" id="UP000033647">
    <property type="component" value="Unassembled WGS sequence"/>
</dbReference>
<reference evidence="3 4" key="1">
    <citation type="submission" date="2015-03" db="EMBL/GenBank/DDBJ databases">
        <title>RNA-seq based gene annotation and comparative genomics of four Zymoseptoria species reveal species-specific pathogenicity related genes and transposable element activity.</title>
        <authorList>
            <person name="Grandaubert J."/>
            <person name="Bhattacharyya A."/>
            <person name="Stukenbrock E.H."/>
        </authorList>
    </citation>
    <scope>NUCLEOTIDE SEQUENCE [LARGE SCALE GENOMIC DNA]</scope>
    <source>
        <strain evidence="3 4">Zb18110</strain>
    </source>
</reference>
<dbReference type="InterPro" id="IPR040194">
    <property type="entry name" value="Cwf19-like"/>
</dbReference>
<dbReference type="CDD" id="cd07380">
    <property type="entry name" value="MPP_CWF19_N"/>
    <property type="match status" value="1"/>
</dbReference>
<dbReference type="EMBL" id="LAFY01000435">
    <property type="protein sequence ID" value="KJX98023.1"/>
    <property type="molecule type" value="Genomic_DNA"/>
</dbReference>
<feature type="domain" description="Cwf19-like C-terminal" evidence="2">
    <location>
        <begin position="299"/>
        <end position="437"/>
    </location>
</feature>
<dbReference type="PANTHER" id="PTHR12072:SF4">
    <property type="entry name" value="CWF19-LIKE PROTEIN 1"/>
    <property type="match status" value="1"/>
</dbReference>
<dbReference type="Gene3D" id="3.30.428.10">
    <property type="entry name" value="HIT-like"/>
    <property type="match status" value="1"/>
</dbReference>
<dbReference type="Pfam" id="PF04677">
    <property type="entry name" value="CwfJ_C_1"/>
    <property type="match status" value="1"/>
</dbReference>
<sequence length="546" mass="61113">MASKIVIVGDVNGRFSELFDKLSKLHSKQNFAFAIIAGELLADADIATDDDNEELSKLLKDTIEVPFQTYFALGKRHLPDRVQEKLKANNGELCANLSILGRKFSVKTSEGFRIAAVGGTDAGDSGESFDAFEPRYTENDVKALKEFKDADILVTTDWPAEIADGSRSSTTYPAQPPLGVRSIAELCSTLKPRYHFSTSDAFFEREPFFHAGDAPRPVTRFLSLAPFGNTSKQKWIYAFSLEPAAPPPQELPAGCTASPLTATRKRKLESQEESYNGFRFANGNGQGVGNGDYYRPIGKRNRRQAPPQECYFCLSRADAQTHMIGSIGDDVYMTVAKGPLTMRSNFPDLGIPCHMLIIPLQHAPTLQTITEADDARKKTIAEMKRYREALHTMIATKSTQGDDGEAKLGAITWEISRNSGVHLHWQFLPIPADMVKRNLIEAAFDVEAENLKYPKFAKTEAEAKEALEGDYFKAMIWTETSEKEIVLPLDQSFRFDLQFGRRVLGKLLQLESRTHWKDCAQTEAEEAADADLFKEMFKQYDWNLED</sequence>
<dbReference type="InterPro" id="IPR006768">
    <property type="entry name" value="Cwf19-like_C_dom-1"/>
</dbReference>
<dbReference type="OrthoDB" id="444325at2759"/>
<accession>A0A0F4GLB4</accession>
<evidence type="ECO:0000313" key="3">
    <source>
        <dbReference type="EMBL" id="KJX98023.1"/>
    </source>
</evidence>
<keyword evidence="4" id="KW-1185">Reference proteome</keyword>
<dbReference type="GO" id="GO:0000398">
    <property type="term" value="P:mRNA splicing, via spliceosome"/>
    <property type="evidence" value="ECO:0007669"/>
    <property type="project" value="TreeGrafter"/>
</dbReference>
<dbReference type="STRING" id="1047168.A0A0F4GLB4"/>
<organism evidence="3 4">
    <name type="scientific">Zymoseptoria brevis</name>
    <dbReference type="NCBI Taxonomy" id="1047168"/>
    <lineage>
        <taxon>Eukaryota</taxon>
        <taxon>Fungi</taxon>
        <taxon>Dikarya</taxon>
        <taxon>Ascomycota</taxon>
        <taxon>Pezizomycotina</taxon>
        <taxon>Dothideomycetes</taxon>
        <taxon>Dothideomycetidae</taxon>
        <taxon>Mycosphaerellales</taxon>
        <taxon>Mycosphaerellaceae</taxon>
        <taxon>Zymoseptoria</taxon>
    </lineage>
</organism>
<evidence type="ECO:0000259" key="1">
    <source>
        <dbReference type="Pfam" id="PF04676"/>
    </source>
</evidence>
<dbReference type="PANTHER" id="PTHR12072">
    <property type="entry name" value="CWF19, CELL CYCLE CONTROL PROTEIN"/>
    <property type="match status" value="1"/>
</dbReference>
<evidence type="ECO:0000313" key="4">
    <source>
        <dbReference type="Proteomes" id="UP000033647"/>
    </source>
</evidence>
<gene>
    <name evidence="3" type="ORF">TI39_contig443g00021</name>
</gene>
<evidence type="ECO:0000259" key="2">
    <source>
        <dbReference type="Pfam" id="PF04677"/>
    </source>
</evidence>
<proteinExistence type="predicted"/>
<dbReference type="InterPro" id="IPR036265">
    <property type="entry name" value="HIT-like_sf"/>
</dbReference>
<dbReference type="SUPFAM" id="SSF54197">
    <property type="entry name" value="HIT-like"/>
    <property type="match status" value="1"/>
</dbReference>
<dbReference type="InterPro" id="IPR006767">
    <property type="entry name" value="Cwf19-like_C_dom-2"/>
</dbReference>
<dbReference type="GO" id="GO:0000974">
    <property type="term" value="C:Prp19 complex"/>
    <property type="evidence" value="ECO:0007669"/>
    <property type="project" value="EnsemblFungi"/>
</dbReference>
<dbReference type="AlphaFoldDB" id="A0A0F4GLB4"/>
<name>A0A0F4GLB4_9PEZI</name>
<dbReference type="Pfam" id="PF04676">
    <property type="entry name" value="CwfJ_C_2"/>
    <property type="match status" value="1"/>
</dbReference>
<feature type="domain" description="Cwf19-like protein C-terminal" evidence="1">
    <location>
        <begin position="458"/>
        <end position="542"/>
    </location>
</feature>
<dbReference type="GO" id="GO:0061632">
    <property type="term" value="F:RNA lariat debranching enzyme activator activity"/>
    <property type="evidence" value="ECO:0007669"/>
    <property type="project" value="TreeGrafter"/>
</dbReference>
<dbReference type="GO" id="GO:0071014">
    <property type="term" value="C:post-mRNA release spliceosomal complex"/>
    <property type="evidence" value="ECO:0007669"/>
    <property type="project" value="EnsemblFungi"/>
</dbReference>
<comment type="caution">
    <text evidence="3">The sequence shown here is derived from an EMBL/GenBank/DDBJ whole genome shotgun (WGS) entry which is preliminary data.</text>
</comment>
<protein>
    <submittedName>
        <fullName evidence="3">CwfJ domain-containing protein</fullName>
    </submittedName>
</protein>